<evidence type="ECO:0000256" key="5">
    <source>
        <dbReference type="ARBA" id="ARBA00022989"/>
    </source>
</evidence>
<dbReference type="PANTHER" id="PTHR30576:SF0">
    <property type="entry name" value="UNDECAPRENYL-PHOSPHATE N-ACETYLGALACTOSAMINYL 1-PHOSPHATE TRANSFERASE-RELATED"/>
    <property type="match status" value="1"/>
</dbReference>
<dbReference type="InterPro" id="IPR017475">
    <property type="entry name" value="EPS_sugar_tfrase"/>
</dbReference>
<comment type="subcellular location">
    <subcellularLocation>
        <location evidence="1">Membrane</location>
        <topology evidence="1">Multi-pass membrane protein</topology>
    </subcellularLocation>
</comment>
<accession>A0A8J7CZ60</accession>
<evidence type="ECO:0000313" key="11">
    <source>
        <dbReference type="Proteomes" id="UP000609121"/>
    </source>
</evidence>
<keyword evidence="7" id="KW-0270">Exopolysaccharide synthesis</keyword>
<reference evidence="10" key="1">
    <citation type="submission" date="2020-09" db="EMBL/GenBank/DDBJ databases">
        <title>A novel bacterium of genus Mangrovicoccus, isolated from South China Sea.</title>
        <authorList>
            <person name="Huang H."/>
            <person name="Mo K."/>
            <person name="Hu Y."/>
        </authorList>
    </citation>
    <scope>NUCLEOTIDE SEQUENCE</scope>
    <source>
        <strain evidence="10">HB182678</strain>
    </source>
</reference>
<evidence type="ECO:0000256" key="4">
    <source>
        <dbReference type="ARBA" id="ARBA00022692"/>
    </source>
</evidence>
<dbReference type="EMBL" id="JACVXA010000095">
    <property type="protein sequence ID" value="MBE3640452.1"/>
    <property type="molecule type" value="Genomic_DNA"/>
</dbReference>
<evidence type="ECO:0000256" key="2">
    <source>
        <dbReference type="ARBA" id="ARBA00006464"/>
    </source>
</evidence>
<comment type="similarity">
    <text evidence="2">Belongs to the bacterial sugar transferase family.</text>
</comment>
<keyword evidence="3" id="KW-0808">Transferase</keyword>
<keyword evidence="11" id="KW-1185">Reference proteome</keyword>
<dbReference type="Pfam" id="PF02397">
    <property type="entry name" value="Bac_transf"/>
    <property type="match status" value="1"/>
</dbReference>
<dbReference type="PANTHER" id="PTHR30576">
    <property type="entry name" value="COLANIC BIOSYNTHESIS UDP-GLUCOSE LIPID CARRIER TRANSFERASE"/>
    <property type="match status" value="1"/>
</dbReference>
<evidence type="ECO:0000256" key="7">
    <source>
        <dbReference type="ARBA" id="ARBA00023169"/>
    </source>
</evidence>
<evidence type="ECO:0000256" key="8">
    <source>
        <dbReference type="SAM" id="Phobius"/>
    </source>
</evidence>
<keyword evidence="4 8" id="KW-0812">Transmembrane</keyword>
<feature type="transmembrane region" description="Helical" evidence="8">
    <location>
        <begin position="169"/>
        <end position="190"/>
    </location>
</feature>
<gene>
    <name evidence="10" type="ORF">ICN82_19795</name>
</gene>
<evidence type="ECO:0000259" key="9">
    <source>
        <dbReference type="Pfam" id="PF02397"/>
    </source>
</evidence>
<evidence type="ECO:0000256" key="1">
    <source>
        <dbReference type="ARBA" id="ARBA00004141"/>
    </source>
</evidence>
<proteinExistence type="inferred from homology"/>
<dbReference type="InterPro" id="IPR003362">
    <property type="entry name" value="Bact_transf"/>
</dbReference>
<keyword evidence="5 8" id="KW-1133">Transmembrane helix</keyword>
<dbReference type="GO" id="GO:0016020">
    <property type="term" value="C:membrane"/>
    <property type="evidence" value="ECO:0007669"/>
    <property type="project" value="UniProtKB-SubCell"/>
</dbReference>
<name>A0A8J7CZ60_9RHOB</name>
<dbReference type="NCBIfam" id="TIGR03025">
    <property type="entry name" value="EPS_sugtrans"/>
    <property type="match status" value="1"/>
</dbReference>
<evidence type="ECO:0000256" key="3">
    <source>
        <dbReference type="ARBA" id="ARBA00022679"/>
    </source>
</evidence>
<dbReference type="RefSeq" id="WP_193186641.1">
    <property type="nucleotide sequence ID" value="NZ_JACVXA010000095.1"/>
</dbReference>
<dbReference type="GO" id="GO:0000271">
    <property type="term" value="P:polysaccharide biosynthetic process"/>
    <property type="evidence" value="ECO:0007669"/>
    <property type="project" value="UniProtKB-KW"/>
</dbReference>
<sequence>GLAGIGALALGPLLALRLAARAFLRWAVAFGALQRRAIIAGGGAAAEVVIRALEGARSDDIRIVALFDDRGDSRSPQQVLGVPRIGSFWHVLSFVAQAEIDMVIIALPLEAEDRIRWLLAAFKALPHQIHLAGFQPGGGFRDGRAGGLILARQASYGTGRRWRKRAFDLLFGSLALLLLSPVMAAAALAIRLDSPGPVFFTQWRHGLAGRHIPVLKFRSMYHDRADHGGTRVVRRGGDARVTRVGAFLRRSSIDELPQLFGVLRGDLSLVGPRPHALDARSAGMDPFAELVEDYASRHRLPPGLTGWAQINGLRGGIDAPEQLRARVAHDLYYIENWSLWFDLRILLRTPLALLDTRNAY</sequence>
<feature type="domain" description="Bacterial sugar transferase" evidence="9">
    <location>
        <begin position="164"/>
        <end position="354"/>
    </location>
</feature>
<protein>
    <submittedName>
        <fullName evidence="10">Exopolysaccharide biosynthesis polyprenyl glycosylphosphotransferase</fullName>
    </submittedName>
</protein>
<evidence type="ECO:0000256" key="6">
    <source>
        <dbReference type="ARBA" id="ARBA00023136"/>
    </source>
</evidence>
<dbReference type="AlphaFoldDB" id="A0A8J7CZ60"/>
<feature type="non-terminal residue" evidence="10">
    <location>
        <position position="1"/>
    </location>
</feature>
<evidence type="ECO:0000313" key="10">
    <source>
        <dbReference type="EMBL" id="MBE3640452.1"/>
    </source>
</evidence>
<dbReference type="GO" id="GO:0016780">
    <property type="term" value="F:phosphotransferase activity, for other substituted phosphate groups"/>
    <property type="evidence" value="ECO:0007669"/>
    <property type="project" value="TreeGrafter"/>
</dbReference>
<dbReference type="Proteomes" id="UP000609121">
    <property type="component" value="Unassembled WGS sequence"/>
</dbReference>
<keyword evidence="6 8" id="KW-0472">Membrane</keyword>
<dbReference type="Gene3D" id="3.40.50.720">
    <property type="entry name" value="NAD(P)-binding Rossmann-like Domain"/>
    <property type="match status" value="1"/>
</dbReference>
<organism evidence="10 11">
    <name type="scientific">Mangrovicoccus algicola</name>
    <dbReference type="NCBI Taxonomy" id="2771008"/>
    <lineage>
        <taxon>Bacteria</taxon>
        <taxon>Pseudomonadati</taxon>
        <taxon>Pseudomonadota</taxon>
        <taxon>Alphaproteobacteria</taxon>
        <taxon>Rhodobacterales</taxon>
        <taxon>Paracoccaceae</taxon>
        <taxon>Mangrovicoccus</taxon>
    </lineage>
</organism>
<dbReference type="Pfam" id="PF13727">
    <property type="entry name" value="CoA_binding_3"/>
    <property type="match status" value="1"/>
</dbReference>
<comment type="caution">
    <text evidence="10">The sequence shown here is derived from an EMBL/GenBank/DDBJ whole genome shotgun (WGS) entry which is preliminary data.</text>
</comment>